<keyword evidence="8 11" id="KW-0460">Magnesium</keyword>
<comment type="function">
    <text evidence="2 11">Catalyzes the insertion of molybdate into adenylated molybdopterin with the concomitant release of AMP.</text>
</comment>
<keyword evidence="15" id="KW-1185">Reference proteome</keyword>
<dbReference type="SUPFAM" id="SSF63882">
    <property type="entry name" value="MoeA N-terminal region -like"/>
    <property type="match status" value="1"/>
</dbReference>
<comment type="cofactor">
    <cofactor evidence="1 11">
        <name>Mg(2+)</name>
        <dbReference type="ChEBI" id="CHEBI:18420"/>
    </cofactor>
</comment>
<evidence type="ECO:0000256" key="1">
    <source>
        <dbReference type="ARBA" id="ARBA00001946"/>
    </source>
</evidence>
<evidence type="ECO:0000256" key="12">
    <source>
        <dbReference type="SAM" id="MobiDB-lite"/>
    </source>
</evidence>
<dbReference type="CDD" id="cd00887">
    <property type="entry name" value="MoeA"/>
    <property type="match status" value="1"/>
</dbReference>
<keyword evidence="6 11" id="KW-0808">Transferase</keyword>
<accession>A0A2V1K636</accession>
<proteinExistence type="inferred from homology"/>
<sequence length="401" mass="43145">MLDFQEAQRRLSEAGPAPSRHEQRPLAELAGRILAQDLVARQDAPPADNSAMDGYALRLQDYAPGRILPVQERCYAGHQPAPLQPGQATRLFTGSLIPEGADTVMMQEYCRETDAGVEFLEAPVAGSHIRRQGEDSAIGSVLIEAGTVLNAAHIGLLASQGYTDAAVFPRVRIGILTTGDELVPPGQPRQPSQIYNSNGAMLAALAAGMNAEISHVLHAIDREDALTDAFRTLLRDSDLVLSVGGVSVGERDLVKPTLEKLGGSLDLWKVKMKPGKPVALANVDGKPVIGLPGNPVSAFAVFTVLVTPLLRRMQGNATLFPVTGLYPLRADQPYNDSREEFLRVQYRPDESGPALHPYAHQGSGMLRALPWASGLAQIPPASGTGDGAYVRYYDFAHWLRP</sequence>
<dbReference type="GO" id="GO:0006777">
    <property type="term" value="P:Mo-molybdopterin cofactor biosynthetic process"/>
    <property type="evidence" value="ECO:0007669"/>
    <property type="project" value="UniProtKB-UniRule"/>
</dbReference>
<dbReference type="Proteomes" id="UP000245212">
    <property type="component" value="Unassembled WGS sequence"/>
</dbReference>
<evidence type="ECO:0000256" key="3">
    <source>
        <dbReference type="ARBA" id="ARBA00005046"/>
    </source>
</evidence>
<dbReference type="InterPro" id="IPR005111">
    <property type="entry name" value="MoeA_C_domain_IV"/>
</dbReference>
<comment type="caution">
    <text evidence="14">The sequence shown here is derived from an EMBL/GenBank/DDBJ whole genome shotgun (WGS) entry which is preliminary data.</text>
</comment>
<dbReference type="EC" id="2.10.1.1" evidence="11"/>
<dbReference type="EMBL" id="QETA01000001">
    <property type="protein sequence ID" value="PWF24925.1"/>
    <property type="molecule type" value="Genomic_DNA"/>
</dbReference>
<dbReference type="Gene3D" id="2.40.340.10">
    <property type="entry name" value="MoeA, C-terminal, domain IV"/>
    <property type="match status" value="1"/>
</dbReference>
<evidence type="ECO:0000256" key="5">
    <source>
        <dbReference type="ARBA" id="ARBA00022505"/>
    </source>
</evidence>
<dbReference type="Gene3D" id="3.90.105.10">
    <property type="entry name" value="Molybdopterin biosynthesis moea protein, domain 2"/>
    <property type="match status" value="1"/>
</dbReference>
<evidence type="ECO:0000256" key="6">
    <source>
        <dbReference type="ARBA" id="ARBA00022679"/>
    </source>
</evidence>
<dbReference type="Gene3D" id="3.40.980.10">
    <property type="entry name" value="MoaB/Mog-like domain"/>
    <property type="match status" value="1"/>
</dbReference>
<evidence type="ECO:0000256" key="7">
    <source>
        <dbReference type="ARBA" id="ARBA00022723"/>
    </source>
</evidence>
<dbReference type="FunFam" id="3.40.980.10:FF:000004">
    <property type="entry name" value="Molybdopterin molybdenumtransferase"/>
    <property type="match status" value="1"/>
</dbReference>
<dbReference type="NCBIfam" id="NF045515">
    <property type="entry name" value="Glp_gephyrin"/>
    <property type="match status" value="1"/>
</dbReference>
<evidence type="ECO:0000313" key="14">
    <source>
        <dbReference type="EMBL" id="PWF24925.1"/>
    </source>
</evidence>
<dbReference type="SUPFAM" id="SSF63867">
    <property type="entry name" value="MoeA C-terminal domain-like"/>
    <property type="match status" value="1"/>
</dbReference>
<dbReference type="InterPro" id="IPR038987">
    <property type="entry name" value="MoeA-like"/>
</dbReference>
<organism evidence="14 15">
    <name type="scientific">Corticimicrobacter populi</name>
    <dbReference type="NCBI Taxonomy" id="2175229"/>
    <lineage>
        <taxon>Bacteria</taxon>
        <taxon>Pseudomonadati</taxon>
        <taxon>Pseudomonadota</taxon>
        <taxon>Betaproteobacteria</taxon>
        <taxon>Burkholderiales</taxon>
        <taxon>Alcaligenaceae</taxon>
        <taxon>Corticimicrobacter</taxon>
    </lineage>
</organism>
<dbReference type="PROSITE" id="PS01079">
    <property type="entry name" value="MOCF_BIOSYNTHESIS_2"/>
    <property type="match status" value="1"/>
</dbReference>
<dbReference type="GO" id="GO:0046872">
    <property type="term" value="F:metal ion binding"/>
    <property type="evidence" value="ECO:0007669"/>
    <property type="project" value="UniProtKB-UniRule"/>
</dbReference>
<keyword evidence="7 11" id="KW-0479">Metal-binding</keyword>
<comment type="pathway">
    <text evidence="3 11">Cofactor biosynthesis; molybdopterin biosynthesis.</text>
</comment>
<dbReference type="Pfam" id="PF03454">
    <property type="entry name" value="MoeA_C"/>
    <property type="match status" value="1"/>
</dbReference>
<reference evidence="15" key="1">
    <citation type="submission" date="2018-05" db="EMBL/GenBank/DDBJ databases">
        <authorList>
            <person name="Li Y."/>
        </authorList>
    </citation>
    <scope>NUCLEOTIDE SEQUENCE [LARGE SCALE GENOMIC DNA]</scope>
    <source>
        <strain evidence="15">3d-2-2</strain>
    </source>
</reference>
<dbReference type="RefSeq" id="WP_109060328.1">
    <property type="nucleotide sequence ID" value="NZ_QETA01000001.1"/>
</dbReference>
<feature type="domain" description="MoaB/Mog" evidence="13">
    <location>
        <begin position="174"/>
        <end position="312"/>
    </location>
</feature>
<dbReference type="Pfam" id="PF00994">
    <property type="entry name" value="MoCF_biosynth"/>
    <property type="match status" value="1"/>
</dbReference>
<dbReference type="Gene3D" id="2.170.190.11">
    <property type="entry name" value="Molybdopterin biosynthesis moea protein, domain 3"/>
    <property type="match status" value="1"/>
</dbReference>
<evidence type="ECO:0000256" key="10">
    <source>
        <dbReference type="ARBA" id="ARBA00047317"/>
    </source>
</evidence>
<protein>
    <recommendedName>
        <fullName evidence="11">Molybdopterin molybdenumtransferase</fullName>
        <ecNumber evidence="11">2.10.1.1</ecNumber>
    </recommendedName>
</protein>
<evidence type="ECO:0000313" key="15">
    <source>
        <dbReference type="Proteomes" id="UP000245212"/>
    </source>
</evidence>
<dbReference type="InterPro" id="IPR005110">
    <property type="entry name" value="MoeA_linker/N"/>
</dbReference>
<dbReference type="InterPro" id="IPR036688">
    <property type="entry name" value="MoeA_C_domain_IV_sf"/>
</dbReference>
<evidence type="ECO:0000256" key="4">
    <source>
        <dbReference type="ARBA" id="ARBA00010763"/>
    </source>
</evidence>
<keyword evidence="5 11" id="KW-0500">Molybdenum</keyword>
<comment type="catalytic activity">
    <reaction evidence="10">
        <text>adenylyl-molybdopterin + molybdate = Mo-molybdopterin + AMP + H(+)</text>
        <dbReference type="Rhea" id="RHEA:35047"/>
        <dbReference type="ChEBI" id="CHEBI:15378"/>
        <dbReference type="ChEBI" id="CHEBI:36264"/>
        <dbReference type="ChEBI" id="CHEBI:62727"/>
        <dbReference type="ChEBI" id="CHEBI:71302"/>
        <dbReference type="ChEBI" id="CHEBI:456215"/>
        <dbReference type="EC" id="2.10.1.1"/>
    </reaction>
</comment>
<gene>
    <name evidence="14" type="ORF">DD235_01740</name>
</gene>
<evidence type="ECO:0000256" key="9">
    <source>
        <dbReference type="ARBA" id="ARBA00023150"/>
    </source>
</evidence>
<name>A0A2V1K636_9BURK</name>
<evidence type="ECO:0000256" key="8">
    <source>
        <dbReference type="ARBA" id="ARBA00022842"/>
    </source>
</evidence>
<dbReference type="SUPFAM" id="SSF53218">
    <property type="entry name" value="Molybdenum cofactor biosynthesis proteins"/>
    <property type="match status" value="1"/>
</dbReference>
<dbReference type="PANTHER" id="PTHR10192:SF5">
    <property type="entry name" value="GEPHYRIN"/>
    <property type="match status" value="1"/>
</dbReference>
<evidence type="ECO:0000256" key="2">
    <source>
        <dbReference type="ARBA" id="ARBA00002901"/>
    </source>
</evidence>
<dbReference type="InterPro" id="IPR008284">
    <property type="entry name" value="MoCF_biosynth_CS"/>
</dbReference>
<feature type="region of interest" description="Disordered" evidence="12">
    <location>
        <begin position="1"/>
        <end position="23"/>
    </location>
</feature>
<dbReference type="PANTHER" id="PTHR10192">
    <property type="entry name" value="MOLYBDOPTERIN BIOSYNTHESIS PROTEIN"/>
    <property type="match status" value="1"/>
</dbReference>
<keyword evidence="9 11" id="KW-0501">Molybdenum cofactor biosynthesis</keyword>
<dbReference type="InterPro" id="IPR036425">
    <property type="entry name" value="MoaB/Mog-like_dom_sf"/>
</dbReference>
<dbReference type="GO" id="GO:0061599">
    <property type="term" value="F:molybdopterin molybdotransferase activity"/>
    <property type="evidence" value="ECO:0007669"/>
    <property type="project" value="UniProtKB-UniRule"/>
</dbReference>
<evidence type="ECO:0000256" key="11">
    <source>
        <dbReference type="RuleBase" id="RU365090"/>
    </source>
</evidence>
<comment type="similarity">
    <text evidence="4 11">Belongs to the MoeA family.</text>
</comment>
<dbReference type="AlphaFoldDB" id="A0A2V1K636"/>
<dbReference type="NCBIfam" id="TIGR00177">
    <property type="entry name" value="molyb_syn"/>
    <property type="match status" value="1"/>
</dbReference>
<dbReference type="Pfam" id="PF03453">
    <property type="entry name" value="MoeA_N"/>
    <property type="match status" value="1"/>
</dbReference>
<dbReference type="GO" id="GO:0005829">
    <property type="term" value="C:cytosol"/>
    <property type="evidence" value="ECO:0007669"/>
    <property type="project" value="TreeGrafter"/>
</dbReference>
<evidence type="ECO:0000259" key="13">
    <source>
        <dbReference type="SMART" id="SM00852"/>
    </source>
</evidence>
<dbReference type="InterPro" id="IPR036135">
    <property type="entry name" value="MoeA_linker/N_sf"/>
</dbReference>
<feature type="compositionally biased region" description="Basic and acidic residues" evidence="12">
    <location>
        <begin position="1"/>
        <end position="12"/>
    </location>
</feature>
<dbReference type="InterPro" id="IPR001453">
    <property type="entry name" value="MoaB/Mog_dom"/>
</dbReference>
<dbReference type="UniPathway" id="UPA00344"/>
<dbReference type="SMART" id="SM00852">
    <property type="entry name" value="MoCF_biosynth"/>
    <property type="match status" value="1"/>
</dbReference>